<dbReference type="PANTHER" id="PTHR43861:SF3">
    <property type="entry name" value="PUTATIVE (AFU_ORTHOLOGUE AFUA_2G14390)-RELATED"/>
    <property type="match status" value="1"/>
</dbReference>
<dbReference type="Pfam" id="PF13489">
    <property type="entry name" value="Methyltransf_23"/>
    <property type="match status" value="1"/>
</dbReference>
<evidence type="ECO:0000256" key="1">
    <source>
        <dbReference type="ARBA" id="ARBA00022679"/>
    </source>
</evidence>
<evidence type="ECO:0000313" key="3">
    <source>
        <dbReference type="Proteomes" id="UP000268908"/>
    </source>
</evidence>
<keyword evidence="2" id="KW-0489">Methyltransferase</keyword>
<dbReference type="GO" id="GO:0008168">
    <property type="term" value="F:methyltransferase activity"/>
    <property type="evidence" value="ECO:0007669"/>
    <property type="project" value="UniProtKB-KW"/>
</dbReference>
<keyword evidence="1 2" id="KW-0808">Transferase</keyword>
<gene>
    <name evidence="2" type="ORF">DFR35_2299</name>
</gene>
<dbReference type="Proteomes" id="UP000268908">
    <property type="component" value="Unassembled WGS sequence"/>
</dbReference>
<protein>
    <submittedName>
        <fullName evidence="2">Methyltransferase family protein</fullName>
    </submittedName>
</protein>
<reference evidence="2 3" key="1">
    <citation type="submission" date="2018-10" db="EMBL/GenBank/DDBJ databases">
        <title>Genomic Encyclopedia of Type Strains, Phase IV (KMG-IV): sequencing the most valuable type-strain genomes for metagenomic binning, comparative biology and taxonomic classification.</title>
        <authorList>
            <person name="Goeker M."/>
        </authorList>
    </citation>
    <scope>NUCLEOTIDE SEQUENCE [LARGE SCALE GENOMIC DNA]</scope>
    <source>
        <strain evidence="2 3">DSM 26916</strain>
    </source>
</reference>
<dbReference type="GO" id="GO:0032259">
    <property type="term" value="P:methylation"/>
    <property type="evidence" value="ECO:0007669"/>
    <property type="project" value="UniProtKB-KW"/>
</dbReference>
<dbReference type="CDD" id="cd02440">
    <property type="entry name" value="AdoMet_MTases"/>
    <property type="match status" value="1"/>
</dbReference>
<dbReference type="PANTHER" id="PTHR43861">
    <property type="entry name" value="TRANS-ACONITATE 2-METHYLTRANSFERASE-RELATED"/>
    <property type="match status" value="1"/>
</dbReference>
<accession>A0A497XBM4</accession>
<evidence type="ECO:0000313" key="2">
    <source>
        <dbReference type="EMBL" id="RLJ63669.1"/>
    </source>
</evidence>
<organism evidence="2 3">
    <name type="scientific">Sulfurisoma sediminicola</name>
    <dbReference type="NCBI Taxonomy" id="1381557"/>
    <lineage>
        <taxon>Bacteria</taxon>
        <taxon>Pseudomonadati</taxon>
        <taxon>Pseudomonadota</taxon>
        <taxon>Betaproteobacteria</taxon>
        <taxon>Nitrosomonadales</taxon>
        <taxon>Sterolibacteriaceae</taxon>
        <taxon>Sulfurisoma</taxon>
    </lineage>
</organism>
<dbReference type="Gene3D" id="3.40.50.150">
    <property type="entry name" value="Vaccinia Virus protein VP39"/>
    <property type="match status" value="1"/>
</dbReference>
<dbReference type="EMBL" id="RCCI01000006">
    <property type="protein sequence ID" value="RLJ63669.1"/>
    <property type="molecule type" value="Genomic_DNA"/>
</dbReference>
<comment type="caution">
    <text evidence="2">The sequence shown here is derived from an EMBL/GenBank/DDBJ whole genome shotgun (WGS) entry which is preliminary data.</text>
</comment>
<sequence length="263" mass="28860">MGAYYPDDYGPYIGSRIPGGSQVPTRRQKVLDPLLRRIFRFNTNVVPDLPPGRMLEVGCASGSFLAQMASVGWTVSGIEFSPAAAAAARGAGYDVFAGTVAAAPEPAHAYDLIAGWMVVEHLHDPMNTLGTLARWTRPGGWLAISLPDAGALEFRLFKGAGYALQLPTHLYHFTPRTITMLLERSGWRVEHVYHQRVLNNLMGSIGHKLEDWGAPLALSRMFRSYPQRAGRWALILYPIAWLLAAMGQTGRMTVLARRDGKGS</sequence>
<dbReference type="SUPFAM" id="SSF53335">
    <property type="entry name" value="S-adenosyl-L-methionine-dependent methyltransferases"/>
    <property type="match status" value="1"/>
</dbReference>
<name>A0A497XBM4_9PROT</name>
<dbReference type="InterPro" id="IPR029063">
    <property type="entry name" value="SAM-dependent_MTases_sf"/>
</dbReference>
<proteinExistence type="predicted"/>
<dbReference type="RefSeq" id="WP_207855804.1">
    <property type="nucleotide sequence ID" value="NZ_BHVV01000003.1"/>
</dbReference>
<keyword evidence="3" id="KW-1185">Reference proteome</keyword>
<dbReference type="AlphaFoldDB" id="A0A497XBM4"/>